<reference evidence="4" key="1">
    <citation type="journal article" date="2019" name="Int. J. Syst. Evol. Microbiol.">
        <title>The Global Catalogue of Microorganisms (GCM) 10K type strain sequencing project: providing services to taxonomists for standard genome sequencing and annotation.</title>
        <authorList>
            <consortium name="The Broad Institute Genomics Platform"/>
            <consortium name="The Broad Institute Genome Sequencing Center for Infectious Disease"/>
            <person name="Wu L."/>
            <person name="Ma J."/>
        </authorList>
    </citation>
    <scope>NUCLEOTIDE SEQUENCE [LARGE SCALE GENOMIC DNA]</scope>
    <source>
        <strain evidence="4">JCM 16702</strain>
    </source>
</reference>
<dbReference type="PANTHER" id="PTHR46825:SF7">
    <property type="entry name" value="D-ALANYL-D-ALANINE CARBOXYPEPTIDASE"/>
    <property type="match status" value="1"/>
</dbReference>
<dbReference type="InterPro" id="IPR012338">
    <property type="entry name" value="Beta-lactam/transpept-like"/>
</dbReference>
<evidence type="ECO:0000256" key="1">
    <source>
        <dbReference type="SAM" id="SignalP"/>
    </source>
</evidence>
<evidence type="ECO:0000259" key="2">
    <source>
        <dbReference type="Pfam" id="PF00144"/>
    </source>
</evidence>
<protein>
    <submittedName>
        <fullName evidence="3">Serine hydrolase domain-containing protein</fullName>
    </submittedName>
</protein>
<name>A0ABP7W5Y5_9ACTN</name>
<sequence length="396" mass="42930">MTTTSQVLPGSLSLRLLVLPTVFALTVCGAATASAATRSHDAGRLRHDIEAITALGVTGVQARVSRGGRDVVATGGVGDVVTGRPVPPDGRFRIGSATKTFTATVVLQLAGEGRLSLDDTVERRLPGVVRGNGNDGRKITLRHLLQHTSGIHDDWPGWETPADFYRHRFDVNPPQQLVTRAMRHRPDFAPGTGWNYSNTGYILLGMVIERVTGRPWDAEVDRRIVRPLGLRHTGFPGLSPDLPRPHAHGYARYAGGELVDVTRNREGYTAASGGGIVSTTGDLARFFRALFEGELLRPAQLAQMKRTVPVSDEYQKIWPGARYGLGLFSRPLSCGGRYWGHSGDITGYMTRNGFTDDGRRGVVLSLSTELQDSMDSLLRQDAAASTLVDHALCATR</sequence>
<dbReference type="EMBL" id="BAAAZG010000031">
    <property type="protein sequence ID" value="GAA4081918.1"/>
    <property type="molecule type" value="Genomic_DNA"/>
</dbReference>
<evidence type="ECO:0000313" key="4">
    <source>
        <dbReference type="Proteomes" id="UP001500683"/>
    </source>
</evidence>
<dbReference type="GO" id="GO:0016787">
    <property type="term" value="F:hydrolase activity"/>
    <property type="evidence" value="ECO:0007669"/>
    <property type="project" value="UniProtKB-KW"/>
</dbReference>
<keyword evidence="3" id="KW-0378">Hydrolase</keyword>
<dbReference type="InterPro" id="IPR001466">
    <property type="entry name" value="Beta-lactam-related"/>
</dbReference>
<gene>
    <name evidence="3" type="ORF">GCM10022214_46220</name>
</gene>
<evidence type="ECO:0000313" key="3">
    <source>
        <dbReference type="EMBL" id="GAA4081918.1"/>
    </source>
</evidence>
<accession>A0ABP7W5Y5</accession>
<feature type="domain" description="Beta-lactamase-related" evidence="2">
    <location>
        <begin position="54"/>
        <end position="370"/>
    </location>
</feature>
<dbReference type="Proteomes" id="UP001500683">
    <property type="component" value="Unassembled WGS sequence"/>
</dbReference>
<dbReference type="RefSeq" id="WP_344951089.1">
    <property type="nucleotide sequence ID" value="NZ_BAAAZG010000031.1"/>
</dbReference>
<dbReference type="SUPFAM" id="SSF56601">
    <property type="entry name" value="beta-lactamase/transpeptidase-like"/>
    <property type="match status" value="1"/>
</dbReference>
<dbReference type="Gene3D" id="3.40.710.10">
    <property type="entry name" value="DD-peptidase/beta-lactamase superfamily"/>
    <property type="match status" value="1"/>
</dbReference>
<dbReference type="PANTHER" id="PTHR46825">
    <property type="entry name" value="D-ALANYL-D-ALANINE-CARBOXYPEPTIDASE/ENDOPEPTIDASE AMPH"/>
    <property type="match status" value="1"/>
</dbReference>
<feature type="chain" id="PRO_5046613524" evidence="1">
    <location>
        <begin position="25"/>
        <end position="396"/>
    </location>
</feature>
<feature type="signal peptide" evidence="1">
    <location>
        <begin position="1"/>
        <end position="24"/>
    </location>
</feature>
<proteinExistence type="predicted"/>
<organism evidence="3 4">
    <name type="scientific">Actinomadura miaoliensis</name>
    <dbReference type="NCBI Taxonomy" id="430685"/>
    <lineage>
        <taxon>Bacteria</taxon>
        <taxon>Bacillati</taxon>
        <taxon>Actinomycetota</taxon>
        <taxon>Actinomycetes</taxon>
        <taxon>Streptosporangiales</taxon>
        <taxon>Thermomonosporaceae</taxon>
        <taxon>Actinomadura</taxon>
    </lineage>
</organism>
<dbReference type="Pfam" id="PF00144">
    <property type="entry name" value="Beta-lactamase"/>
    <property type="match status" value="1"/>
</dbReference>
<dbReference type="InterPro" id="IPR050491">
    <property type="entry name" value="AmpC-like"/>
</dbReference>
<comment type="caution">
    <text evidence="3">The sequence shown here is derived from an EMBL/GenBank/DDBJ whole genome shotgun (WGS) entry which is preliminary data.</text>
</comment>
<keyword evidence="1" id="KW-0732">Signal</keyword>
<keyword evidence="4" id="KW-1185">Reference proteome</keyword>